<proteinExistence type="predicted"/>
<keyword evidence="2" id="KW-1185">Reference proteome</keyword>
<reference evidence="1 2" key="1">
    <citation type="submission" date="2021-01" db="EMBL/GenBank/DDBJ databases">
        <title>Whole genome shotgun sequence of Asanoa siamensis NBRC 107932.</title>
        <authorList>
            <person name="Komaki H."/>
            <person name="Tamura T."/>
        </authorList>
    </citation>
    <scope>NUCLEOTIDE SEQUENCE [LARGE SCALE GENOMIC DNA]</scope>
    <source>
        <strain evidence="1 2">NBRC 107932</strain>
    </source>
</reference>
<comment type="caution">
    <text evidence="1">The sequence shown here is derived from an EMBL/GenBank/DDBJ whole genome shotgun (WGS) entry which is preliminary data.</text>
</comment>
<dbReference type="Proteomes" id="UP000604117">
    <property type="component" value="Unassembled WGS sequence"/>
</dbReference>
<evidence type="ECO:0000313" key="2">
    <source>
        <dbReference type="Proteomes" id="UP000604117"/>
    </source>
</evidence>
<evidence type="ECO:0000313" key="1">
    <source>
        <dbReference type="EMBL" id="GIF76326.1"/>
    </source>
</evidence>
<sequence length="67" mass="7413">MDVSRWGSRRRFVTLSVGTNTARDKTHVNMAQIKKTADCKMRPAVVGQVAIGLLAASHLASRFRPDM</sequence>
<dbReference type="EMBL" id="BONE01000058">
    <property type="protein sequence ID" value="GIF76326.1"/>
    <property type="molecule type" value="Genomic_DNA"/>
</dbReference>
<name>A0ABQ4CYJ2_9ACTN</name>
<organism evidence="1 2">
    <name type="scientific">Asanoa siamensis</name>
    <dbReference type="NCBI Taxonomy" id="926357"/>
    <lineage>
        <taxon>Bacteria</taxon>
        <taxon>Bacillati</taxon>
        <taxon>Actinomycetota</taxon>
        <taxon>Actinomycetes</taxon>
        <taxon>Micromonosporales</taxon>
        <taxon>Micromonosporaceae</taxon>
        <taxon>Asanoa</taxon>
    </lineage>
</organism>
<protein>
    <submittedName>
        <fullName evidence="1">Uncharacterized protein</fullName>
    </submittedName>
</protein>
<accession>A0ABQ4CYJ2</accession>
<gene>
    <name evidence="1" type="ORF">Asi02nite_58440</name>
</gene>